<name>A0A2B7XI33_9EURO</name>
<comment type="caution">
    <text evidence="1">The sequence shown here is derived from an EMBL/GenBank/DDBJ whole genome shotgun (WGS) entry which is preliminary data.</text>
</comment>
<dbReference type="AlphaFoldDB" id="A0A2B7XI33"/>
<evidence type="ECO:0000313" key="1">
    <source>
        <dbReference type="EMBL" id="PGH08431.1"/>
    </source>
</evidence>
<evidence type="ECO:0000313" key="2">
    <source>
        <dbReference type="Proteomes" id="UP000224080"/>
    </source>
</evidence>
<dbReference type="EMBL" id="PDNC01000009">
    <property type="protein sequence ID" value="PGH08431.1"/>
    <property type="molecule type" value="Genomic_DNA"/>
</dbReference>
<accession>A0A2B7XI33</accession>
<dbReference type="Proteomes" id="UP000224080">
    <property type="component" value="Unassembled WGS sequence"/>
</dbReference>
<organism evidence="1 2">
    <name type="scientific">Blastomyces parvus</name>
    <dbReference type="NCBI Taxonomy" id="2060905"/>
    <lineage>
        <taxon>Eukaryota</taxon>
        <taxon>Fungi</taxon>
        <taxon>Dikarya</taxon>
        <taxon>Ascomycota</taxon>
        <taxon>Pezizomycotina</taxon>
        <taxon>Eurotiomycetes</taxon>
        <taxon>Eurotiomycetidae</taxon>
        <taxon>Onygenales</taxon>
        <taxon>Ajellomycetaceae</taxon>
        <taxon>Blastomyces</taxon>
    </lineage>
</organism>
<gene>
    <name evidence="1" type="ORF">GX51_01258</name>
</gene>
<protein>
    <submittedName>
        <fullName evidence="1">Uncharacterized protein</fullName>
    </submittedName>
</protein>
<sequence length="78" mass="9096">MKLNSHLLVENLDFVNALVSRANSNKDEMRSRMFDSLLRVLNAWSARAWGDTTRQKKSARIRQSMDNTIWRICISTLL</sequence>
<proteinExistence type="predicted"/>
<keyword evidence="2" id="KW-1185">Reference proteome</keyword>
<reference evidence="1 2" key="1">
    <citation type="submission" date="2017-10" db="EMBL/GenBank/DDBJ databases">
        <title>Comparative genomics in systemic dimorphic fungi from Ajellomycetaceae.</title>
        <authorList>
            <person name="Munoz J.F."/>
            <person name="Mcewen J.G."/>
            <person name="Clay O.K."/>
            <person name="Cuomo C.A."/>
        </authorList>
    </citation>
    <scope>NUCLEOTIDE SEQUENCE [LARGE SCALE GENOMIC DNA]</scope>
    <source>
        <strain evidence="1 2">UAMH130</strain>
    </source>
</reference>